<feature type="region of interest" description="Disordered" evidence="1">
    <location>
        <begin position="394"/>
        <end position="417"/>
    </location>
</feature>
<keyword evidence="5" id="KW-1185">Reference proteome</keyword>
<feature type="transmembrane region" description="Helical" evidence="2">
    <location>
        <begin position="84"/>
        <end position="104"/>
    </location>
</feature>
<feature type="transmembrane region" description="Helical" evidence="2">
    <location>
        <begin position="158"/>
        <end position="181"/>
    </location>
</feature>
<dbReference type="PANTHER" id="PTHR10845:SF192">
    <property type="entry name" value="DOUBLE HIT, ISOFORM B"/>
    <property type="match status" value="1"/>
</dbReference>
<dbReference type="PROSITE" id="PS50132">
    <property type="entry name" value="RGS"/>
    <property type="match status" value="1"/>
</dbReference>
<feature type="transmembrane region" description="Helical" evidence="2">
    <location>
        <begin position="15"/>
        <end position="36"/>
    </location>
</feature>
<dbReference type="InterPro" id="IPR036305">
    <property type="entry name" value="RGS_sf"/>
</dbReference>
<proteinExistence type="predicted"/>
<dbReference type="Proteomes" id="UP000224567">
    <property type="component" value="Unassembled WGS sequence"/>
</dbReference>
<dbReference type="InterPro" id="IPR016137">
    <property type="entry name" value="RGS"/>
</dbReference>
<dbReference type="PANTHER" id="PTHR10845">
    <property type="entry name" value="REGULATOR OF G PROTEIN SIGNALING"/>
    <property type="match status" value="1"/>
</dbReference>
<feature type="domain" description="RGS" evidence="3">
    <location>
        <begin position="246"/>
        <end position="364"/>
    </location>
</feature>
<evidence type="ECO:0000256" key="2">
    <source>
        <dbReference type="SAM" id="Phobius"/>
    </source>
</evidence>
<gene>
    <name evidence="4" type="ORF">CQW23_26080</name>
</gene>
<dbReference type="Pfam" id="PF00615">
    <property type="entry name" value="RGS"/>
    <property type="match status" value="1"/>
</dbReference>
<feature type="transmembrane region" description="Helical" evidence="2">
    <location>
        <begin position="193"/>
        <end position="213"/>
    </location>
</feature>
<keyword evidence="2" id="KW-1133">Transmembrane helix</keyword>
<dbReference type="SMART" id="SM00315">
    <property type="entry name" value="RGS"/>
    <property type="match status" value="1"/>
</dbReference>
<comment type="caution">
    <text evidence="4">The sequence shown here is derived from an EMBL/GenBank/DDBJ whole genome shotgun (WGS) entry which is preliminary data.</text>
</comment>
<keyword evidence="2" id="KW-0812">Transmembrane</keyword>
<dbReference type="SUPFAM" id="SSF48097">
    <property type="entry name" value="Regulator of G-protein signaling, RGS"/>
    <property type="match status" value="1"/>
</dbReference>
<reference evidence="4 5" key="1">
    <citation type="journal article" date="2017" name="Genome Biol.">
        <title>New reference genome sequences of hot pepper reveal the massive evolution of plant disease-resistance genes by retroduplication.</title>
        <authorList>
            <person name="Kim S."/>
            <person name="Park J."/>
            <person name="Yeom S.I."/>
            <person name="Kim Y.M."/>
            <person name="Seo E."/>
            <person name="Kim K.T."/>
            <person name="Kim M.S."/>
            <person name="Lee J.M."/>
            <person name="Cheong K."/>
            <person name="Shin H.S."/>
            <person name="Kim S.B."/>
            <person name="Han K."/>
            <person name="Lee J."/>
            <person name="Park M."/>
            <person name="Lee H.A."/>
            <person name="Lee H.Y."/>
            <person name="Lee Y."/>
            <person name="Oh S."/>
            <person name="Lee J.H."/>
            <person name="Choi E."/>
            <person name="Choi E."/>
            <person name="Lee S.E."/>
            <person name="Jeon J."/>
            <person name="Kim H."/>
            <person name="Choi G."/>
            <person name="Song H."/>
            <person name="Lee J."/>
            <person name="Lee S.C."/>
            <person name="Kwon J.K."/>
            <person name="Lee H.Y."/>
            <person name="Koo N."/>
            <person name="Hong Y."/>
            <person name="Kim R.W."/>
            <person name="Kang W.H."/>
            <person name="Huh J.H."/>
            <person name="Kang B.C."/>
            <person name="Yang T.J."/>
            <person name="Lee Y.H."/>
            <person name="Bennetzen J.L."/>
            <person name="Choi D."/>
        </authorList>
    </citation>
    <scope>NUCLEOTIDE SEQUENCE [LARGE SCALE GENOMIC DNA]</scope>
    <source>
        <strain evidence="5">cv. PBC81</strain>
    </source>
</reference>
<dbReference type="AlphaFoldDB" id="A0A2G2VMS6"/>
<organism evidence="4 5">
    <name type="scientific">Capsicum baccatum</name>
    <name type="common">Peruvian pepper</name>
    <dbReference type="NCBI Taxonomy" id="33114"/>
    <lineage>
        <taxon>Eukaryota</taxon>
        <taxon>Viridiplantae</taxon>
        <taxon>Streptophyta</taxon>
        <taxon>Embryophyta</taxon>
        <taxon>Tracheophyta</taxon>
        <taxon>Spermatophyta</taxon>
        <taxon>Magnoliopsida</taxon>
        <taxon>eudicotyledons</taxon>
        <taxon>Gunneridae</taxon>
        <taxon>Pentapetalae</taxon>
        <taxon>asterids</taxon>
        <taxon>lamiids</taxon>
        <taxon>Solanales</taxon>
        <taxon>Solanaceae</taxon>
        <taxon>Solanoideae</taxon>
        <taxon>Capsiceae</taxon>
        <taxon>Capsicum</taxon>
    </lineage>
</organism>
<dbReference type="EMBL" id="MLFT02000011">
    <property type="protein sequence ID" value="PHT34280.1"/>
    <property type="molecule type" value="Genomic_DNA"/>
</dbReference>
<dbReference type="OrthoDB" id="196547at2759"/>
<evidence type="ECO:0000313" key="4">
    <source>
        <dbReference type="EMBL" id="PHT34280.1"/>
    </source>
</evidence>
<feature type="transmembrane region" description="Helical" evidence="2">
    <location>
        <begin position="125"/>
        <end position="146"/>
    </location>
</feature>
<dbReference type="Gene3D" id="1.10.167.10">
    <property type="entry name" value="Regulator of G-protein Signalling 4, domain 2"/>
    <property type="match status" value="1"/>
</dbReference>
<evidence type="ECO:0000259" key="3">
    <source>
        <dbReference type="PROSITE" id="PS50132"/>
    </source>
</evidence>
<reference evidence="5" key="2">
    <citation type="journal article" date="2017" name="J. Anim. Genet.">
        <title>Multiple reference genome sequences of hot pepper reveal the massive evolution of plant disease resistance genes by retroduplication.</title>
        <authorList>
            <person name="Kim S."/>
            <person name="Park J."/>
            <person name="Yeom S.-I."/>
            <person name="Kim Y.-M."/>
            <person name="Seo E."/>
            <person name="Kim K.-T."/>
            <person name="Kim M.-S."/>
            <person name="Lee J.M."/>
            <person name="Cheong K."/>
            <person name="Shin H.-S."/>
            <person name="Kim S.-B."/>
            <person name="Han K."/>
            <person name="Lee J."/>
            <person name="Park M."/>
            <person name="Lee H.-A."/>
            <person name="Lee H.-Y."/>
            <person name="Lee Y."/>
            <person name="Oh S."/>
            <person name="Lee J.H."/>
            <person name="Choi E."/>
            <person name="Choi E."/>
            <person name="Lee S.E."/>
            <person name="Jeon J."/>
            <person name="Kim H."/>
            <person name="Choi G."/>
            <person name="Song H."/>
            <person name="Lee J."/>
            <person name="Lee S.-C."/>
            <person name="Kwon J.-K."/>
            <person name="Lee H.-Y."/>
            <person name="Koo N."/>
            <person name="Hong Y."/>
            <person name="Kim R.W."/>
            <person name="Kang W.-H."/>
            <person name="Huh J.H."/>
            <person name="Kang B.-C."/>
            <person name="Yang T.-J."/>
            <person name="Lee Y.-H."/>
            <person name="Bennetzen J.L."/>
            <person name="Choi D."/>
        </authorList>
    </citation>
    <scope>NUCLEOTIDE SEQUENCE [LARGE SCALE GENOMIC DNA]</scope>
    <source>
        <strain evidence="5">cv. PBC81</strain>
    </source>
</reference>
<accession>A0A2G2VMS6</accession>
<dbReference type="InterPro" id="IPR044926">
    <property type="entry name" value="RGS_subdomain_2"/>
</dbReference>
<sequence>MAACASIGGCPSDYVAFSTALLSMILLLLKVTLPYIIHKIPRPKGSSFWLVAIQVFASLNLLLSIVMALNFLKFRKRHWWRSCYLWAVWIEGPLGFGLLLSCRITQMFQLYYIFVKRRLPPIRSYIFLLLILLPWIVLAAIIHIRKPLNYRCHMGTRWIIPVMVLHALYVVALIAFTGAMHHVEFRFHELKDLWRGILVSAASIGIWVAAYVMNEVREDISWLEIASRFLLLVMRESSSILDPNEPLDKLLLNRRFRQSFMEFADSCLAGESVHFLDEVQHFDKIPVQDSVRRIYMARHIIEKYIAAGAPMEVNISHRIRQEILSTTDLSHTDLFKNALGELMQLMKLNLAKDYWSSMYFMKLEEDIRMGAVDPEMEHASGWNFSPRLSSVHCSDDPFQHEHSPRNSGCHNHDSELQ</sequence>
<evidence type="ECO:0000256" key="1">
    <source>
        <dbReference type="SAM" id="MobiDB-lite"/>
    </source>
</evidence>
<keyword evidence="2" id="KW-0472">Membrane</keyword>
<dbReference type="STRING" id="33114.A0A2G2VMS6"/>
<protein>
    <submittedName>
        <fullName evidence="4">Regulator of G-protein signaling 1</fullName>
    </submittedName>
</protein>
<evidence type="ECO:0000313" key="5">
    <source>
        <dbReference type="Proteomes" id="UP000224567"/>
    </source>
</evidence>
<name>A0A2G2VMS6_CAPBA</name>
<feature type="transmembrane region" description="Helical" evidence="2">
    <location>
        <begin position="48"/>
        <end position="72"/>
    </location>
</feature>